<dbReference type="Gene3D" id="3.40.50.1820">
    <property type="entry name" value="alpha/beta hydrolase"/>
    <property type="match status" value="1"/>
</dbReference>
<dbReference type="SUPFAM" id="SSF53474">
    <property type="entry name" value="alpha/beta-Hydrolases"/>
    <property type="match status" value="1"/>
</dbReference>
<keyword evidence="2" id="KW-0378">Hydrolase</keyword>
<protein>
    <recommendedName>
        <fullName evidence="3">BD-FAE-like domain-containing protein</fullName>
    </recommendedName>
</protein>
<dbReference type="PROSITE" id="PS01173">
    <property type="entry name" value="LIPASE_GDXG_HIS"/>
    <property type="match status" value="1"/>
</dbReference>
<name>A0ABP3LVM5_9BURK</name>
<comment type="caution">
    <text evidence="4">The sequence shown here is derived from an EMBL/GenBank/DDBJ whole genome shotgun (WGS) entry which is preliminary data.</text>
</comment>
<feature type="domain" description="BD-FAE-like" evidence="3">
    <location>
        <begin position="69"/>
        <end position="171"/>
    </location>
</feature>
<dbReference type="InterPro" id="IPR029058">
    <property type="entry name" value="AB_hydrolase_fold"/>
</dbReference>
<evidence type="ECO:0000313" key="4">
    <source>
        <dbReference type="EMBL" id="GAA0508243.1"/>
    </source>
</evidence>
<evidence type="ECO:0000256" key="1">
    <source>
        <dbReference type="ARBA" id="ARBA00010515"/>
    </source>
</evidence>
<reference evidence="5" key="1">
    <citation type="journal article" date="2019" name="Int. J. Syst. Evol. Microbiol.">
        <title>The Global Catalogue of Microorganisms (GCM) 10K type strain sequencing project: providing services to taxonomists for standard genome sequencing and annotation.</title>
        <authorList>
            <consortium name="The Broad Institute Genomics Platform"/>
            <consortium name="The Broad Institute Genome Sequencing Center for Infectious Disease"/>
            <person name="Wu L."/>
            <person name="Ma J."/>
        </authorList>
    </citation>
    <scope>NUCLEOTIDE SEQUENCE [LARGE SCALE GENOMIC DNA]</scope>
    <source>
        <strain evidence="5">JCM 14330</strain>
    </source>
</reference>
<dbReference type="EMBL" id="BAAAEN010000009">
    <property type="protein sequence ID" value="GAA0508243.1"/>
    <property type="molecule type" value="Genomic_DNA"/>
</dbReference>
<keyword evidence="5" id="KW-1185">Reference proteome</keyword>
<accession>A0ABP3LVM5</accession>
<dbReference type="Proteomes" id="UP001501706">
    <property type="component" value="Unassembled WGS sequence"/>
</dbReference>
<dbReference type="Pfam" id="PF20434">
    <property type="entry name" value="BD-FAE"/>
    <property type="match status" value="1"/>
</dbReference>
<proteinExistence type="inferred from homology"/>
<dbReference type="InterPro" id="IPR050300">
    <property type="entry name" value="GDXG_lipolytic_enzyme"/>
</dbReference>
<organism evidence="4 5">
    <name type="scientific">Pigmentiphaga daeguensis</name>
    <dbReference type="NCBI Taxonomy" id="414049"/>
    <lineage>
        <taxon>Bacteria</taxon>
        <taxon>Pseudomonadati</taxon>
        <taxon>Pseudomonadota</taxon>
        <taxon>Betaproteobacteria</taxon>
        <taxon>Burkholderiales</taxon>
        <taxon>Alcaligenaceae</taxon>
        <taxon>Pigmentiphaga</taxon>
    </lineage>
</organism>
<sequence>MIDPTRTLGSLPPEQAAELERAGPIWGTDINRFRDLVVKLYSPLVAAAPKDGMTVARNLPYGDSARQVLDIFTPDGARDADVVVFVHGGAFIRGSKSANGHIYDNVSYWFARQGMVAVNMEYRLAGEAPFPGGADDVAAAVRWLAGHVSAHGGNPRRMFLIGHSAGGTHVATYCFDPRRGYRPDPGVLGAVLVSARLRADTLPGNPNARAVEAYFGTDPASHEADSPMAYAAESDLPVMIAIAQYENPYLDLYGLEFCQRVARARGYVPRFVQMMRHNHTSIVAHFDSGEETLGREILDFFRSIA</sequence>
<dbReference type="InterPro" id="IPR002168">
    <property type="entry name" value="Lipase_GDXG_HIS_AS"/>
</dbReference>
<evidence type="ECO:0000313" key="5">
    <source>
        <dbReference type="Proteomes" id="UP001501706"/>
    </source>
</evidence>
<evidence type="ECO:0000259" key="3">
    <source>
        <dbReference type="Pfam" id="PF20434"/>
    </source>
</evidence>
<evidence type="ECO:0000256" key="2">
    <source>
        <dbReference type="ARBA" id="ARBA00022801"/>
    </source>
</evidence>
<dbReference type="PANTHER" id="PTHR48081">
    <property type="entry name" value="AB HYDROLASE SUPERFAMILY PROTEIN C4A8.06C"/>
    <property type="match status" value="1"/>
</dbReference>
<comment type="similarity">
    <text evidence="1">Belongs to the 'GDXG' lipolytic enzyme family.</text>
</comment>
<gene>
    <name evidence="4" type="ORF">GCM10009097_26700</name>
</gene>
<dbReference type="InterPro" id="IPR049492">
    <property type="entry name" value="BD-FAE-like_dom"/>
</dbReference>